<dbReference type="RefSeq" id="WP_256192468.1">
    <property type="nucleotide sequence ID" value="NZ_JANFZG010000085.1"/>
</dbReference>
<reference evidence="1 2" key="1">
    <citation type="submission" date="2022-06" db="EMBL/GenBank/DDBJ databases">
        <title>Isolation of gut microbiota from human fecal samples.</title>
        <authorList>
            <person name="Pamer E.G."/>
            <person name="Barat B."/>
            <person name="Waligurski E."/>
            <person name="Medina S."/>
            <person name="Paddock L."/>
            <person name="Mostad J."/>
        </authorList>
    </citation>
    <scope>NUCLEOTIDE SEQUENCE [LARGE SCALE GENOMIC DNA]</scope>
    <source>
        <strain evidence="1 2">DFI.9.73</strain>
    </source>
</reference>
<protein>
    <submittedName>
        <fullName evidence="1">Uncharacterized protein</fullName>
    </submittedName>
</protein>
<dbReference type="Proteomes" id="UP001524473">
    <property type="component" value="Unassembled WGS sequence"/>
</dbReference>
<dbReference type="EMBL" id="JANFZH010000086">
    <property type="protein sequence ID" value="MCQ4841822.1"/>
    <property type="molecule type" value="Genomic_DNA"/>
</dbReference>
<accession>A0ABT1S4E3</accession>
<evidence type="ECO:0000313" key="2">
    <source>
        <dbReference type="Proteomes" id="UP001524473"/>
    </source>
</evidence>
<proteinExistence type="predicted"/>
<gene>
    <name evidence="1" type="ORF">NE695_18140</name>
</gene>
<name>A0ABT1S4E3_9FIRM</name>
<sequence>SPNFLPLGVQLELAICEPKNFLFSDTSEEVSKPVFYQNRTCSVQFVFHNGLHILSPLKLGFAFRSDTCPNMDPFYQRRRVFPVRRIPVPDMQSCMLPLIKAVV</sequence>
<comment type="caution">
    <text evidence="1">The sequence shown here is derived from an EMBL/GenBank/DDBJ whole genome shotgun (WGS) entry which is preliminary data.</text>
</comment>
<organism evidence="1 2">
    <name type="scientific">Neglectibacter timonensis</name>
    <dbReference type="NCBI Taxonomy" id="1776382"/>
    <lineage>
        <taxon>Bacteria</taxon>
        <taxon>Bacillati</taxon>
        <taxon>Bacillota</taxon>
        <taxon>Clostridia</taxon>
        <taxon>Eubacteriales</taxon>
        <taxon>Oscillospiraceae</taxon>
        <taxon>Neglectibacter</taxon>
    </lineage>
</organism>
<evidence type="ECO:0000313" key="1">
    <source>
        <dbReference type="EMBL" id="MCQ4841822.1"/>
    </source>
</evidence>
<keyword evidence="2" id="KW-1185">Reference proteome</keyword>
<feature type="non-terminal residue" evidence="1">
    <location>
        <position position="1"/>
    </location>
</feature>